<evidence type="ECO:0000256" key="1">
    <source>
        <dbReference type="ARBA" id="ARBA00004141"/>
    </source>
</evidence>
<evidence type="ECO:0000256" key="4">
    <source>
        <dbReference type="ARBA" id="ARBA00023040"/>
    </source>
</evidence>
<proteinExistence type="inferred from homology"/>
<keyword evidence="2 8" id="KW-0812">Transmembrane</keyword>
<dbReference type="EMBL" id="JAUCMV010000005">
    <property type="protein sequence ID" value="KAK0396270.1"/>
    <property type="molecule type" value="Genomic_DNA"/>
</dbReference>
<keyword evidence="6 8" id="KW-0675">Receptor</keyword>
<dbReference type="PANTHER" id="PTHR24243:SF208">
    <property type="entry name" value="PYROKININ-1 RECEPTOR"/>
    <property type="match status" value="1"/>
</dbReference>
<reference evidence="11" key="1">
    <citation type="submission" date="2023-06" db="EMBL/GenBank/DDBJ databases">
        <title>Genomic analysis of the entomopathogenic nematode Steinernema hermaphroditum.</title>
        <authorList>
            <person name="Schwarz E.M."/>
            <person name="Heppert J.K."/>
            <person name="Baniya A."/>
            <person name="Schwartz H.T."/>
            <person name="Tan C.-H."/>
            <person name="Antoshechkin I."/>
            <person name="Sternberg P.W."/>
            <person name="Goodrich-Blair H."/>
            <person name="Dillman A.R."/>
        </authorList>
    </citation>
    <scope>NUCLEOTIDE SEQUENCE</scope>
    <source>
        <strain evidence="11">PS9179</strain>
        <tissue evidence="11">Whole animal</tissue>
    </source>
</reference>
<dbReference type="PROSITE" id="PS50262">
    <property type="entry name" value="G_PROTEIN_RECEP_F1_2"/>
    <property type="match status" value="1"/>
</dbReference>
<dbReference type="SUPFAM" id="SSF81321">
    <property type="entry name" value="Family A G protein-coupled receptor-like"/>
    <property type="match status" value="1"/>
</dbReference>
<dbReference type="GO" id="GO:0005886">
    <property type="term" value="C:plasma membrane"/>
    <property type="evidence" value="ECO:0007669"/>
    <property type="project" value="TreeGrafter"/>
</dbReference>
<accession>A0AA39GZ73</accession>
<evidence type="ECO:0000259" key="10">
    <source>
        <dbReference type="PROSITE" id="PS50262"/>
    </source>
</evidence>
<dbReference type="InterPro" id="IPR000276">
    <property type="entry name" value="GPCR_Rhodpsn"/>
</dbReference>
<feature type="transmembrane region" description="Helical" evidence="9">
    <location>
        <begin position="157"/>
        <end position="180"/>
    </location>
</feature>
<evidence type="ECO:0000313" key="12">
    <source>
        <dbReference type="Proteomes" id="UP001175271"/>
    </source>
</evidence>
<organism evidence="11 12">
    <name type="scientific">Steinernema hermaphroditum</name>
    <dbReference type="NCBI Taxonomy" id="289476"/>
    <lineage>
        <taxon>Eukaryota</taxon>
        <taxon>Metazoa</taxon>
        <taxon>Ecdysozoa</taxon>
        <taxon>Nematoda</taxon>
        <taxon>Chromadorea</taxon>
        <taxon>Rhabditida</taxon>
        <taxon>Tylenchina</taxon>
        <taxon>Panagrolaimomorpha</taxon>
        <taxon>Strongyloidoidea</taxon>
        <taxon>Steinernematidae</taxon>
        <taxon>Steinernema</taxon>
    </lineage>
</organism>
<protein>
    <recommendedName>
        <fullName evidence="10">G-protein coupled receptors family 1 profile domain-containing protein</fullName>
    </recommendedName>
</protein>
<keyword evidence="12" id="KW-1185">Reference proteome</keyword>
<name>A0AA39GZ73_9BILA</name>
<dbReference type="SMART" id="SM01381">
    <property type="entry name" value="7TM_GPCR_Srsx"/>
    <property type="match status" value="1"/>
</dbReference>
<dbReference type="AlphaFoldDB" id="A0AA39GZ73"/>
<feature type="domain" description="G-protein coupled receptors family 1 profile" evidence="10">
    <location>
        <begin position="54"/>
        <end position="341"/>
    </location>
</feature>
<dbReference type="PANTHER" id="PTHR24243">
    <property type="entry name" value="G-PROTEIN COUPLED RECEPTOR"/>
    <property type="match status" value="1"/>
</dbReference>
<dbReference type="Proteomes" id="UP001175271">
    <property type="component" value="Unassembled WGS sequence"/>
</dbReference>
<comment type="subcellular location">
    <subcellularLocation>
        <location evidence="1">Membrane</location>
        <topology evidence="1">Multi-pass membrane protein</topology>
    </subcellularLocation>
</comment>
<evidence type="ECO:0000256" key="6">
    <source>
        <dbReference type="ARBA" id="ARBA00023170"/>
    </source>
</evidence>
<dbReference type="Pfam" id="PF00001">
    <property type="entry name" value="7tm_1"/>
    <property type="match status" value="1"/>
</dbReference>
<dbReference type="PRINTS" id="PR00237">
    <property type="entry name" value="GPCRRHODOPSN"/>
</dbReference>
<evidence type="ECO:0000256" key="9">
    <source>
        <dbReference type="SAM" id="Phobius"/>
    </source>
</evidence>
<keyword evidence="3 9" id="KW-1133">Transmembrane helix</keyword>
<gene>
    <name evidence="11" type="ORF">QR680_001648</name>
</gene>
<dbReference type="GO" id="GO:0008188">
    <property type="term" value="F:neuropeptide receptor activity"/>
    <property type="evidence" value="ECO:0007669"/>
    <property type="project" value="TreeGrafter"/>
</dbReference>
<dbReference type="Gene3D" id="1.20.1070.10">
    <property type="entry name" value="Rhodopsin 7-helix transmembrane proteins"/>
    <property type="match status" value="1"/>
</dbReference>
<feature type="transmembrane region" description="Helical" evidence="9">
    <location>
        <begin position="74"/>
        <end position="93"/>
    </location>
</feature>
<dbReference type="Pfam" id="PF01682">
    <property type="entry name" value="DB"/>
    <property type="match status" value="1"/>
</dbReference>
<comment type="similarity">
    <text evidence="8">Belongs to the G-protein coupled receptor 1 family.</text>
</comment>
<evidence type="ECO:0000256" key="8">
    <source>
        <dbReference type="RuleBase" id="RU000688"/>
    </source>
</evidence>
<evidence type="ECO:0000256" key="3">
    <source>
        <dbReference type="ARBA" id="ARBA00022989"/>
    </source>
</evidence>
<feature type="transmembrane region" description="Helical" evidence="9">
    <location>
        <begin position="278"/>
        <end position="298"/>
    </location>
</feature>
<feature type="transmembrane region" description="Helical" evidence="9">
    <location>
        <begin position="124"/>
        <end position="145"/>
    </location>
</feature>
<feature type="transmembrane region" description="Helical" evidence="9">
    <location>
        <begin position="223"/>
        <end position="245"/>
    </location>
</feature>
<dbReference type="InterPro" id="IPR017452">
    <property type="entry name" value="GPCR_Rhodpsn_7TM"/>
</dbReference>
<keyword evidence="4 8" id="KW-0297">G-protein coupled receptor</keyword>
<keyword evidence="5 9" id="KW-0472">Membrane</keyword>
<evidence type="ECO:0000256" key="5">
    <source>
        <dbReference type="ARBA" id="ARBA00023136"/>
    </source>
</evidence>
<evidence type="ECO:0000256" key="2">
    <source>
        <dbReference type="ARBA" id="ARBA00022692"/>
    </source>
</evidence>
<evidence type="ECO:0000256" key="7">
    <source>
        <dbReference type="ARBA" id="ARBA00023224"/>
    </source>
</evidence>
<dbReference type="PROSITE" id="PS00237">
    <property type="entry name" value="G_PROTEIN_RECEP_F1_1"/>
    <property type="match status" value="1"/>
</dbReference>
<sequence>MEITSSDPCDRLIYANATITSYVHSILGDRCAPKSAAIPSVAMYSILLILGLFGNACTIIVIMKNKSMHTPTNFYLMSLATSDVLMLLLGLPMELYDAINVIYPYPFSEDICKLRAFLTEFTSYASVLTILCFSVERWLAICFPLKSKSFSSFGRAGMIIFCVWMISFIAALPMAFLVVLNRVPLPDFAMNQPWTYLVTDDGLTIRGTDLCGMDFLKQAEQNIIIYFAFIVFFLLPALLITSAYCHIFIRLKNIDSCFGKSVRLVQVTDKQERTRRSVLKVLVAVVVSFFLCWFPFHLQRLLSINMTESNSSPAMHNIFISLFYLSGFCYYSNSASNPILYNIFSGRYRSAFCHTILGERITAKYVASASFVERGVNQRLAGSKIPLIQRAKTERNFGSNTFPPVKSSSFQGVVYSARGKDKRHKNSLTDLTLQVQCIVTMLLKAIVLFTSLNCLWHICNAVLSETQLRSICPKDPEFCAKKAVQGECYGKSLKSNVLKKKCSCSCDSVIHERIQKCCKTVGPPEMKFCLPLCGYNTTVEALGSSLGVKCVSQLTTWAYCAADANDNTECCKTKGVSSECLSFCKGDVPTCDVQSIFSYQPCLKNIKSIIECQVENLKPEPRWDAEWTAPCDWEE</sequence>
<evidence type="ECO:0000313" key="11">
    <source>
        <dbReference type="EMBL" id="KAK0396270.1"/>
    </source>
</evidence>
<feature type="transmembrane region" description="Helical" evidence="9">
    <location>
        <begin position="42"/>
        <end position="62"/>
    </location>
</feature>
<keyword evidence="7 8" id="KW-0807">Transducer</keyword>
<dbReference type="InterPro" id="IPR002602">
    <property type="entry name" value="DB"/>
</dbReference>
<comment type="caution">
    <text evidence="11">The sequence shown here is derived from an EMBL/GenBank/DDBJ whole genome shotgun (WGS) entry which is preliminary data.</text>
</comment>